<accession>A0A1I0A0R9</accession>
<reference evidence="1 2" key="1">
    <citation type="submission" date="2016-10" db="EMBL/GenBank/DDBJ databases">
        <authorList>
            <person name="de Groot N.N."/>
        </authorList>
    </citation>
    <scope>NUCLEOTIDE SEQUENCE [LARGE SCALE GENOMIC DNA]</scope>
    <source>
        <strain evidence="1 2">Nl7</strain>
    </source>
</reference>
<dbReference type="AntiFam" id="ANF00046">
    <property type="entry name" value="Overlaps RNaseP, same strand"/>
</dbReference>
<organism evidence="1 2">
    <name type="scientific">Nitrosospira multiformis</name>
    <dbReference type="NCBI Taxonomy" id="1231"/>
    <lineage>
        <taxon>Bacteria</taxon>
        <taxon>Pseudomonadati</taxon>
        <taxon>Pseudomonadota</taxon>
        <taxon>Betaproteobacteria</taxon>
        <taxon>Nitrosomonadales</taxon>
        <taxon>Nitrosomonadaceae</taxon>
        <taxon>Nitrosospira</taxon>
    </lineage>
</organism>
<dbReference type="EMBL" id="FOHI01000002">
    <property type="protein sequence ID" value="SES87672.1"/>
    <property type="molecule type" value="Genomic_DNA"/>
</dbReference>
<evidence type="ECO:0000313" key="2">
    <source>
        <dbReference type="Proteomes" id="UP000183339"/>
    </source>
</evidence>
<dbReference type="Proteomes" id="UP000183339">
    <property type="component" value="Unassembled WGS sequence"/>
</dbReference>
<evidence type="ECO:0000313" key="1">
    <source>
        <dbReference type="EMBL" id="SES87672.1"/>
    </source>
</evidence>
<gene>
    <name evidence="1" type="ORF">SAMN05216412_10253</name>
</gene>
<protein>
    <submittedName>
        <fullName evidence="1">Uncharacterized protein</fullName>
    </submittedName>
</protein>
<name>A0A1I0A0R9_9PROT</name>
<dbReference type="AlphaFoldDB" id="A0A1I0A0R9"/>
<sequence length="80" mass="8609">MMLLVEPAGRLLERAGDCTPRGMTVLDRTRLIGQLLSGISDNSDSIKAKATARRLQSLCIFRAAENSQNISLSALPQPVA</sequence>
<proteinExistence type="predicted"/>